<dbReference type="EMBL" id="JABCRI010000013">
    <property type="protein sequence ID" value="KAF8394831.1"/>
    <property type="molecule type" value="Genomic_DNA"/>
</dbReference>
<feature type="domain" description="DUF6598" evidence="2">
    <location>
        <begin position="107"/>
        <end position="312"/>
    </location>
</feature>
<dbReference type="Pfam" id="PF20241">
    <property type="entry name" value="DUF6598"/>
    <property type="match status" value="1"/>
</dbReference>
<dbReference type="PANTHER" id="PTHR33065:SF184">
    <property type="entry name" value="DUF6598 DOMAIN-CONTAINING PROTEIN"/>
    <property type="match status" value="1"/>
</dbReference>
<dbReference type="Proteomes" id="UP000655225">
    <property type="component" value="Unassembled WGS sequence"/>
</dbReference>
<comment type="caution">
    <text evidence="3">The sequence shown here is derived from an EMBL/GenBank/DDBJ whole genome shotgun (WGS) entry which is preliminary data.</text>
</comment>
<dbReference type="OrthoDB" id="694753at2759"/>
<name>A0A835D9D8_TETSI</name>
<protein>
    <recommendedName>
        <fullName evidence="2">DUF6598 domain-containing protein</fullName>
    </recommendedName>
</protein>
<proteinExistence type="predicted"/>
<evidence type="ECO:0000259" key="2">
    <source>
        <dbReference type="Pfam" id="PF20241"/>
    </source>
</evidence>
<evidence type="ECO:0000313" key="3">
    <source>
        <dbReference type="EMBL" id="KAF8394831.1"/>
    </source>
</evidence>
<dbReference type="InterPro" id="IPR046533">
    <property type="entry name" value="DUF6598"/>
</dbReference>
<keyword evidence="4" id="KW-1185">Reference proteome</keyword>
<accession>A0A835D9D8</accession>
<feature type="region of interest" description="Disordered" evidence="1">
    <location>
        <begin position="27"/>
        <end position="59"/>
    </location>
</feature>
<evidence type="ECO:0000256" key="1">
    <source>
        <dbReference type="SAM" id="MobiDB-lite"/>
    </source>
</evidence>
<dbReference type="PANTHER" id="PTHR33065">
    <property type="entry name" value="OS07G0486400 PROTEIN"/>
    <property type="match status" value="1"/>
</dbReference>
<reference evidence="3 4" key="1">
    <citation type="submission" date="2020-04" db="EMBL/GenBank/DDBJ databases">
        <title>Plant Genome Project.</title>
        <authorList>
            <person name="Zhang R.-G."/>
        </authorList>
    </citation>
    <scope>NUCLEOTIDE SEQUENCE [LARGE SCALE GENOMIC DNA]</scope>
    <source>
        <strain evidence="3">YNK0</strain>
        <tissue evidence="3">Leaf</tissue>
    </source>
</reference>
<sequence>MIAAFTLRRRGPTGLAGEMLAVVSVRRRPEKEPSIPCSTSAPESNSRRRSPESRTVSSLLRNSSSSDLIYHMSKIEYLVGRRILTGIVPEGDSTIDYESATSTAQSDFVRESKFNTSTTESESIGPEDDVLLIGPVRTISGYGTFVIYVDLMDKDTDLPLLTDGLMAWNPNQRGNVYDQPTSDEVDGDYGDDYDSGSVIVNYIVLTHAVEATVTVTLLVEDGEDPFHVYGRITACNSTFSEGSLLFRKKSNEHIDVMPGQLIPLSRSVVAVPFDSILTVQADLRDYGAISSDVIAKGMAVFHPEFFGTADNSICGPGNKKKILVNVTWA</sequence>
<gene>
    <name evidence="3" type="ORF">HHK36_018767</name>
</gene>
<dbReference type="AlphaFoldDB" id="A0A835D9D8"/>
<organism evidence="3 4">
    <name type="scientific">Tetracentron sinense</name>
    <name type="common">Spur-leaf</name>
    <dbReference type="NCBI Taxonomy" id="13715"/>
    <lineage>
        <taxon>Eukaryota</taxon>
        <taxon>Viridiplantae</taxon>
        <taxon>Streptophyta</taxon>
        <taxon>Embryophyta</taxon>
        <taxon>Tracheophyta</taxon>
        <taxon>Spermatophyta</taxon>
        <taxon>Magnoliopsida</taxon>
        <taxon>Trochodendrales</taxon>
        <taxon>Trochodendraceae</taxon>
        <taxon>Tetracentron</taxon>
    </lineage>
</organism>
<evidence type="ECO:0000313" key="4">
    <source>
        <dbReference type="Proteomes" id="UP000655225"/>
    </source>
</evidence>